<accession>A0A7G8BCJ2</accession>
<sequence length="1222" mass="130185">MTRISKALACGLGAVLFSFLPLTSQAQAIYGSIYGTVTDNTGAVVPNATVTVTDEAKGTAQDVVTNAAGEYSVQHLIPDVYDVKVVVAGFQTAETKGIQVFADSSPKADIQLVVGAAATTVTVSADAIPILKTDKADVATEFTSQDISSVPLPNRNFTAIQLLLPGAQQLNWAHAADENPQASLQIQVDGQAFGGVAYQLDGTDNQDPILGIIVINPPLDAMAETKITTQNFDAEFGKAVSSVIVASTKSGSNSFHGGAFDYRESNANLARDPWTQFPGTIFPGGLKNQFGGFIGGPVIKDKIFFFGDYQGVRQRVGTPATATVPSAYLKSTCLGQATSPSGIAGCDFSEYANYRSDAVGPNKQLIYHNVNGTQVPYPSNVIPTADLSPQALNLLQLLPTPNTTGIAGLANNYSSSGTGIFNNNQWDERVDWQATQKTHVFERFSRFTSTLTGTTLFGAAGGPGFGINGYGGNSTGADDSLAAGFDMAINASLLTDFRVGYYRYNVIDVMYDQTIAFASQLGIPNMNLGTPDTDGAPYFNIADLTITGANGPNNPTNGGAQYGSGLNLNRCNCPLTEREDQYQIVNNWTKIIGNHSVKFGADLRYARNLRVPSDQSRVGILNIGSGPTSNGNGSGGLGMATFLLGDVTLLQRYVSSSTNAKEFQKRLFFYGQDTWHPSPKLTVNLGLRYEFYFPEVVNGAGNGALMNLNDGFIRVAGVGGIGTNMNWSLPSNAWNPRIGVAYQLDDKTVIRSGYGRSFDIGVFGSIFGHVVTQNLPVLAKQAFGNNSSTAAAFTLAQGPPLNVFPTVPSNGLLPAPNYNVSVNARPDGLRLPTLDAWNLSVQRSITPTLSVTMAYVGNKGTHTLAGGDGNNTNPNEPGIFLPGAQSINGQTLHYDPSVPGNTISANNGVSQTQLLQRYYGGTLPACQNAGYIAGILQYQAQNPKAFPSTIVPGQCGWTQSIGYYSDNLDTHFNALQATMAKQFTKGLSFTVNYAWQRGFNYNSGYSSWEKSAVYGRDEAIRENQVVGFGVWQLPFGKKGMVATNVPTWADYIIGGWQFSPTINWATGLPFTLGYAECNTAVPGGGAPCYPNGSGSFLKTNLSSFDPVAHQRTYFIGTKTPLTQASFQGFSAPALDNIGTAGRDSVYGPHVFTADMSLQKTIPIWESVSAQFRLDAYNVFNHMNAGNPGQTNIDGGNGTISQGPFINGYSNPRQLQLGFRVEF</sequence>
<dbReference type="Pfam" id="PF13620">
    <property type="entry name" value="CarboxypepD_reg"/>
    <property type="match status" value="1"/>
</dbReference>
<dbReference type="RefSeq" id="WP_186740018.1">
    <property type="nucleotide sequence ID" value="NZ_CP060394.1"/>
</dbReference>
<evidence type="ECO:0000256" key="4">
    <source>
        <dbReference type="ARBA" id="ARBA00022692"/>
    </source>
</evidence>
<dbReference type="Gene3D" id="2.40.170.20">
    <property type="entry name" value="TonB-dependent receptor, beta-barrel domain"/>
    <property type="match status" value="1"/>
</dbReference>
<keyword evidence="4" id="KW-0812">Transmembrane</keyword>
<feature type="domain" description="TonB-dependent transporter Oar-like beta-barrel" evidence="8">
    <location>
        <begin position="247"/>
        <end position="1215"/>
    </location>
</feature>
<keyword evidence="5" id="KW-0472">Membrane</keyword>
<dbReference type="KEGG" id="adin:H7849_13820"/>
<evidence type="ECO:0000259" key="8">
    <source>
        <dbReference type="Pfam" id="PF25183"/>
    </source>
</evidence>
<keyword evidence="7" id="KW-0732">Signal</keyword>
<dbReference type="GO" id="GO:0015344">
    <property type="term" value="F:siderophore uptake transmembrane transporter activity"/>
    <property type="evidence" value="ECO:0007669"/>
    <property type="project" value="TreeGrafter"/>
</dbReference>
<dbReference type="InterPro" id="IPR057601">
    <property type="entry name" value="Oar-like_b-barrel"/>
</dbReference>
<name>A0A7G8BCJ2_9BACT</name>
<dbReference type="AlphaFoldDB" id="A0A7G8BCJ2"/>
<dbReference type="InterPro" id="IPR008969">
    <property type="entry name" value="CarboxyPept-like_regulatory"/>
</dbReference>
<reference evidence="9 10" key="1">
    <citation type="submission" date="2020-08" db="EMBL/GenBank/DDBJ databases">
        <title>Edaphobacter telluris sp. nov. and Acidobacterium dinghuensis sp. nov., two acidobacteria isolated from forest soil.</title>
        <authorList>
            <person name="Fu J."/>
            <person name="Qiu L."/>
        </authorList>
    </citation>
    <scope>NUCLEOTIDE SEQUENCE [LARGE SCALE GENOMIC DNA]</scope>
    <source>
        <strain evidence="9">4Y35</strain>
    </source>
</reference>
<dbReference type="GO" id="GO:0009279">
    <property type="term" value="C:cell outer membrane"/>
    <property type="evidence" value="ECO:0007669"/>
    <property type="project" value="UniProtKB-SubCell"/>
</dbReference>
<dbReference type="Proteomes" id="UP000515312">
    <property type="component" value="Chromosome"/>
</dbReference>
<dbReference type="InterPro" id="IPR036942">
    <property type="entry name" value="Beta-barrel_TonB_sf"/>
</dbReference>
<keyword evidence="2" id="KW-0813">Transport</keyword>
<evidence type="ECO:0000256" key="1">
    <source>
        <dbReference type="ARBA" id="ARBA00004571"/>
    </source>
</evidence>
<dbReference type="InterPro" id="IPR039426">
    <property type="entry name" value="TonB-dep_rcpt-like"/>
</dbReference>
<evidence type="ECO:0000256" key="5">
    <source>
        <dbReference type="ARBA" id="ARBA00023136"/>
    </source>
</evidence>
<evidence type="ECO:0000256" key="6">
    <source>
        <dbReference type="ARBA" id="ARBA00023237"/>
    </source>
</evidence>
<dbReference type="Gene3D" id="2.60.40.1120">
    <property type="entry name" value="Carboxypeptidase-like, regulatory domain"/>
    <property type="match status" value="1"/>
</dbReference>
<evidence type="ECO:0000313" key="9">
    <source>
        <dbReference type="EMBL" id="QNI30262.1"/>
    </source>
</evidence>
<dbReference type="SUPFAM" id="SSF49464">
    <property type="entry name" value="Carboxypeptidase regulatory domain-like"/>
    <property type="match status" value="1"/>
</dbReference>
<dbReference type="SUPFAM" id="SSF56935">
    <property type="entry name" value="Porins"/>
    <property type="match status" value="1"/>
</dbReference>
<evidence type="ECO:0000256" key="3">
    <source>
        <dbReference type="ARBA" id="ARBA00022452"/>
    </source>
</evidence>
<keyword evidence="9" id="KW-0675">Receptor</keyword>
<dbReference type="PANTHER" id="PTHR30069">
    <property type="entry name" value="TONB-DEPENDENT OUTER MEMBRANE RECEPTOR"/>
    <property type="match status" value="1"/>
</dbReference>
<evidence type="ECO:0000256" key="2">
    <source>
        <dbReference type="ARBA" id="ARBA00022448"/>
    </source>
</evidence>
<comment type="subcellular location">
    <subcellularLocation>
        <location evidence="1">Cell outer membrane</location>
        <topology evidence="1">Multi-pass membrane protein</topology>
    </subcellularLocation>
</comment>
<proteinExistence type="predicted"/>
<keyword evidence="3" id="KW-1134">Transmembrane beta strand</keyword>
<evidence type="ECO:0000256" key="7">
    <source>
        <dbReference type="SAM" id="SignalP"/>
    </source>
</evidence>
<feature type="chain" id="PRO_5028946421" evidence="7">
    <location>
        <begin position="27"/>
        <end position="1222"/>
    </location>
</feature>
<dbReference type="PANTHER" id="PTHR30069:SF46">
    <property type="entry name" value="OAR PROTEIN"/>
    <property type="match status" value="1"/>
</dbReference>
<keyword evidence="10" id="KW-1185">Reference proteome</keyword>
<organism evidence="9 10">
    <name type="scientific">Alloacidobacterium dinghuense</name>
    <dbReference type="NCBI Taxonomy" id="2763107"/>
    <lineage>
        <taxon>Bacteria</taxon>
        <taxon>Pseudomonadati</taxon>
        <taxon>Acidobacteriota</taxon>
        <taxon>Terriglobia</taxon>
        <taxon>Terriglobales</taxon>
        <taxon>Acidobacteriaceae</taxon>
        <taxon>Alloacidobacterium</taxon>
    </lineage>
</organism>
<keyword evidence="6" id="KW-0998">Cell outer membrane</keyword>
<dbReference type="EMBL" id="CP060394">
    <property type="protein sequence ID" value="QNI30262.1"/>
    <property type="molecule type" value="Genomic_DNA"/>
</dbReference>
<feature type="signal peptide" evidence="7">
    <location>
        <begin position="1"/>
        <end position="26"/>
    </location>
</feature>
<dbReference type="Pfam" id="PF25183">
    <property type="entry name" value="OMP_b-brl_4"/>
    <property type="match status" value="1"/>
</dbReference>
<evidence type="ECO:0000313" key="10">
    <source>
        <dbReference type="Proteomes" id="UP000515312"/>
    </source>
</evidence>
<gene>
    <name evidence="9" type="ORF">H7849_13820</name>
</gene>
<protein>
    <submittedName>
        <fullName evidence="9">TonB-dependent receptor</fullName>
    </submittedName>
</protein>
<dbReference type="GO" id="GO:0044718">
    <property type="term" value="P:siderophore transmembrane transport"/>
    <property type="evidence" value="ECO:0007669"/>
    <property type="project" value="TreeGrafter"/>
</dbReference>